<dbReference type="EMBL" id="JAAWWB010000030">
    <property type="protein sequence ID" value="KAG6746035.1"/>
    <property type="molecule type" value="Genomic_DNA"/>
</dbReference>
<proteinExistence type="predicted"/>
<evidence type="ECO:0000313" key="1">
    <source>
        <dbReference type="EMBL" id="KAG6746035.1"/>
    </source>
</evidence>
<dbReference type="AlphaFoldDB" id="A0A8X7YIV2"/>
<name>A0A8X7YIV2_POPTO</name>
<dbReference type="OrthoDB" id="1664327at2759"/>
<protein>
    <submittedName>
        <fullName evidence="1">Uncharacterized protein</fullName>
    </submittedName>
</protein>
<accession>A0A8X7YIV2</accession>
<keyword evidence="2" id="KW-1185">Reference proteome</keyword>
<organism evidence="1 2">
    <name type="scientific">Populus tomentosa</name>
    <name type="common">Chinese white poplar</name>
    <dbReference type="NCBI Taxonomy" id="118781"/>
    <lineage>
        <taxon>Eukaryota</taxon>
        <taxon>Viridiplantae</taxon>
        <taxon>Streptophyta</taxon>
        <taxon>Embryophyta</taxon>
        <taxon>Tracheophyta</taxon>
        <taxon>Spermatophyta</taxon>
        <taxon>Magnoliopsida</taxon>
        <taxon>eudicotyledons</taxon>
        <taxon>Gunneridae</taxon>
        <taxon>Pentapetalae</taxon>
        <taxon>rosids</taxon>
        <taxon>fabids</taxon>
        <taxon>Malpighiales</taxon>
        <taxon>Salicaceae</taxon>
        <taxon>Saliceae</taxon>
        <taxon>Populus</taxon>
    </lineage>
</organism>
<dbReference type="Proteomes" id="UP000886885">
    <property type="component" value="Chromosome 15D"/>
</dbReference>
<sequence>MLAFADGLTTGSTREHAEDFTFFFSKKIHNRRSILHSTSRPRRSSLSNMARGFYRQGHENYRSGSNEFSCNLSSKLLHLAWHPTTNFIACASGNSLLMYHA</sequence>
<evidence type="ECO:0000313" key="2">
    <source>
        <dbReference type="Proteomes" id="UP000886885"/>
    </source>
</evidence>
<reference evidence="1" key="1">
    <citation type="journal article" date="2020" name="bioRxiv">
        <title>Hybrid origin of Populus tomentosa Carr. identified through genome sequencing and phylogenomic analysis.</title>
        <authorList>
            <person name="An X."/>
            <person name="Gao K."/>
            <person name="Chen Z."/>
            <person name="Li J."/>
            <person name="Yang X."/>
            <person name="Yang X."/>
            <person name="Zhou J."/>
            <person name="Guo T."/>
            <person name="Zhao T."/>
            <person name="Huang S."/>
            <person name="Miao D."/>
            <person name="Khan W.U."/>
            <person name="Rao P."/>
            <person name="Ye M."/>
            <person name="Lei B."/>
            <person name="Liao W."/>
            <person name="Wang J."/>
            <person name="Ji L."/>
            <person name="Li Y."/>
            <person name="Guo B."/>
            <person name="Mustafa N.S."/>
            <person name="Li S."/>
            <person name="Yun Q."/>
            <person name="Keller S.R."/>
            <person name="Mao J."/>
            <person name="Zhang R."/>
            <person name="Strauss S.H."/>
        </authorList>
    </citation>
    <scope>NUCLEOTIDE SEQUENCE</scope>
    <source>
        <strain evidence="1">GM15</strain>
        <tissue evidence="1">Leaf</tissue>
    </source>
</reference>
<comment type="caution">
    <text evidence="1">The sequence shown here is derived from an EMBL/GenBank/DDBJ whole genome shotgun (WGS) entry which is preliminary data.</text>
</comment>
<gene>
    <name evidence="1" type="ORF">POTOM_050547</name>
</gene>